<reference evidence="1" key="1">
    <citation type="journal article" date="2015" name="Nature">
        <title>Complex archaea that bridge the gap between prokaryotes and eukaryotes.</title>
        <authorList>
            <person name="Spang A."/>
            <person name="Saw J.H."/>
            <person name="Jorgensen S.L."/>
            <person name="Zaremba-Niedzwiedzka K."/>
            <person name="Martijn J."/>
            <person name="Lind A.E."/>
            <person name="van Eijk R."/>
            <person name="Schleper C."/>
            <person name="Guy L."/>
            <person name="Ettema T.J."/>
        </authorList>
    </citation>
    <scope>NUCLEOTIDE SEQUENCE</scope>
</reference>
<dbReference type="AlphaFoldDB" id="A0A0F9X592"/>
<proteinExistence type="predicted"/>
<sequence>MKPQAAPISAVYVVTELIPKLNTVEKHIEQTISAVLDASQLPTQIERYTKLQIEFQLELTMIRMNLEHLLKRYHRELEVVMNDPRKDVLLTLDQHESVAVESAKALYERVQRLQQAR</sequence>
<name>A0A0F9X592_9ZZZZ</name>
<gene>
    <name evidence="1" type="ORF">LCGC14_0265280</name>
</gene>
<protein>
    <submittedName>
        <fullName evidence="1">Uncharacterized protein</fullName>
    </submittedName>
</protein>
<evidence type="ECO:0000313" key="1">
    <source>
        <dbReference type="EMBL" id="KKN86733.1"/>
    </source>
</evidence>
<dbReference type="EMBL" id="LAZR01000144">
    <property type="protein sequence ID" value="KKN86733.1"/>
    <property type="molecule type" value="Genomic_DNA"/>
</dbReference>
<accession>A0A0F9X592</accession>
<comment type="caution">
    <text evidence="1">The sequence shown here is derived from an EMBL/GenBank/DDBJ whole genome shotgun (WGS) entry which is preliminary data.</text>
</comment>
<organism evidence="1">
    <name type="scientific">marine sediment metagenome</name>
    <dbReference type="NCBI Taxonomy" id="412755"/>
    <lineage>
        <taxon>unclassified sequences</taxon>
        <taxon>metagenomes</taxon>
        <taxon>ecological metagenomes</taxon>
    </lineage>
</organism>